<sequence length="13" mass="1471">MLLLVNHKSMPTS</sequence>
<organism evidence="1 2">
    <name type="scientific">Gossypium arboreum</name>
    <name type="common">Tree cotton</name>
    <name type="synonym">Gossypium nanking</name>
    <dbReference type="NCBI Taxonomy" id="29729"/>
    <lineage>
        <taxon>Eukaryota</taxon>
        <taxon>Viridiplantae</taxon>
        <taxon>Streptophyta</taxon>
        <taxon>Embryophyta</taxon>
        <taxon>Tracheophyta</taxon>
        <taxon>Spermatophyta</taxon>
        <taxon>Magnoliopsida</taxon>
        <taxon>eudicotyledons</taxon>
        <taxon>Gunneridae</taxon>
        <taxon>Pentapetalae</taxon>
        <taxon>rosids</taxon>
        <taxon>malvids</taxon>
        <taxon>Malvales</taxon>
        <taxon>Malvaceae</taxon>
        <taxon>Malvoideae</taxon>
        <taxon>Gossypium</taxon>
    </lineage>
</organism>
<protein>
    <submittedName>
        <fullName evidence="1">Uncharacterized protein</fullName>
    </submittedName>
</protein>
<evidence type="ECO:0000313" key="1">
    <source>
        <dbReference type="EMBL" id="KHG01740.1"/>
    </source>
</evidence>
<name>A0A0B0MLU6_GOSAR</name>
<keyword evidence="2" id="KW-1185">Reference proteome</keyword>
<comment type="caution">
    <text evidence="1">The sequence shown here is derived from an EMBL/GenBank/DDBJ whole genome shotgun (WGS) entry which is preliminary data.</text>
</comment>
<dbReference type="Proteomes" id="UP000032142">
    <property type="component" value="Unassembled WGS sequence"/>
</dbReference>
<dbReference type="EMBL" id="JRRC01213530">
    <property type="protein sequence ID" value="KHG01740.1"/>
    <property type="molecule type" value="Genomic_DNA"/>
</dbReference>
<proteinExistence type="predicted"/>
<reference evidence="2" key="1">
    <citation type="submission" date="2014-09" db="EMBL/GenBank/DDBJ databases">
        <authorList>
            <person name="Mudge J."/>
            <person name="Ramaraj T."/>
            <person name="Lindquist I.E."/>
            <person name="Bharti A.K."/>
            <person name="Sundararajan A."/>
            <person name="Cameron C.T."/>
            <person name="Woodward J.E."/>
            <person name="May G.D."/>
            <person name="Brubaker C."/>
            <person name="Broadhvest J."/>
            <person name="Wilkins T.A."/>
        </authorList>
    </citation>
    <scope>NUCLEOTIDE SEQUENCE</scope>
    <source>
        <strain evidence="2">cv. AKA8401</strain>
    </source>
</reference>
<accession>A0A0B0MLU6</accession>
<evidence type="ECO:0000313" key="2">
    <source>
        <dbReference type="Proteomes" id="UP000032142"/>
    </source>
</evidence>
<gene>
    <name evidence="1" type="ORF">F383_23635</name>
</gene>